<dbReference type="Proteomes" id="UP000308730">
    <property type="component" value="Unassembled WGS sequence"/>
</dbReference>
<sequence length="315" mass="35253">MALGRPSDPILVSSDEETAITGQPAFLEDIFYGSRPAHRYQADVSLDHEEIKTAAILASMRDTRAVFLNSAPSPNCAGPSRISQEYAMPADASMGNGRDTFHILSAPTSSQMASSSRVESGSSTRESSQSLVKLQDTIHDLETRFAASQAAREDLLTCKLCDTLNVNPRVWQCGHIFCDSCTELRREYNIDCPAPLAHERLHWNAASCAYCRHPTLGPPPRCVDFRESALALAAELNRPYELRGDGTLLWSAAQFKAKKEQARQAIREQQAAERLVREAREARERSERVKEMFRVRRAKADLVAKEYARNRQRQD</sequence>
<dbReference type="AlphaFoldDB" id="A0A4S4MPQ4"/>
<keyword evidence="1" id="KW-0862">Zinc</keyword>
<keyword evidence="6" id="KW-1185">Reference proteome</keyword>
<dbReference type="CDD" id="cd16449">
    <property type="entry name" value="RING-HC"/>
    <property type="match status" value="1"/>
</dbReference>
<comment type="caution">
    <text evidence="5">The sequence shown here is derived from an EMBL/GenBank/DDBJ whole genome shotgun (WGS) entry which is preliminary data.</text>
</comment>
<feature type="coiled-coil region" evidence="2">
    <location>
        <begin position="252"/>
        <end position="292"/>
    </location>
</feature>
<evidence type="ECO:0000313" key="5">
    <source>
        <dbReference type="EMBL" id="THH28044.1"/>
    </source>
</evidence>
<feature type="region of interest" description="Disordered" evidence="3">
    <location>
        <begin position="106"/>
        <end position="129"/>
    </location>
</feature>
<keyword evidence="1" id="KW-0479">Metal-binding</keyword>
<gene>
    <name evidence="5" type="ORF">EUX98_g6151</name>
</gene>
<dbReference type="InterPro" id="IPR001841">
    <property type="entry name" value="Znf_RING"/>
</dbReference>
<organism evidence="5 6">
    <name type="scientific">Antrodiella citrinella</name>
    <dbReference type="NCBI Taxonomy" id="2447956"/>
    <lineage>
        <taxon>Eukaryota</taxon>
        <taxon>Fungi</taxon>
        <taxon>Dikarya</taxon>
        <taxon>Basidiomycota</taxon>
        <taxon>Agaricomycotina</taxon>
        <taxon>Agaricomycetes</taxon>
        <taxon>Polyporales</taxon>
        <taxon>Steccherinaceae</taxon>
        <taxon>Antrodiella</taxon>
    </lineage>
</organism>
<keyword evidence="2" id="KW-0175">Coiled coil</keyword>
<evidence type="ECO:0000256" key="2">
    <source>
        <dbReference type="SAM" id="Coils"/>
    </source>
</evidence>
<dbReference type="GO" id="GO:0008270">
    <property type="term" value="F:zinc ion binding"/>
    <property type="evidence" value="ECO:0007669"/>
    <property type="project" value="UniProtKB-KW"/>
</dbReference>
<protein>
    <recommendedName>
        <fullName evidence="4">RING-type domain-containing protein</fullName>
    </recommendedName>
</protein>
<name>A0A4S4MPQ4_9APHY</name>
<evidence type="ECO:0000256" key="1">
    <source>
        <dbReference type="PROSITE-ProRule" id="PRU00175"/>
    </source>
</evidence>
<dbReference type="InterPro" id="IPR013083">
    <property type="entry name" value="Znf_RING/FYVE/PHD"/>
</dbReference>
<keyword evidence="1" id="KW-0863">Zinc-finger</keyword>
<evidence type="ECO:0000256" key="3">
    <source>
        <dbReference type="SAM" id="MobiDB-lite"/>
    </source>
</evidence>
<evidence type="ECO:0000313" key="6">
    <source>
        <dbReference type="Proteomes" id="UP000308730"/>
    </source>
</evidence>
<accession>A0A4S4MPQ4</accession>
<proteinExistence type="predicted"/>
<reference evidence="5 6" key="1">
    <citation type="submission" date="2019-02" db="EMBL/GenBank/DDBJ databases">
        <title>Genome sequencing of the rare red list fungi Antrodiella citrinella (Flaviporus citrinellus).</title>
        <authorList>
            <person name="Buettner E."/>
            <person name="Kellner H."/>
        </authorList>
    </citation>
    <scope>NUCLEOTIDE SEQUENCE [LARGE SCALE GENOMIC DNA]</scope>
    <source>
        <strain evidence="5 6">DSM 108506</strain>
    </source>
</reference>
<dbReference type="PROSITE" id="PS50089">
    <property type="entry name" value="ZF_RING_2"/>
    <property type="match status" value="1"/>
</dbReference>
<dbReference type="EMBL" id="SGPM01000206">
    <property type="protein sequence ID" value="THH28044.1"/>
    <property type="molecule type" value="Genomic_DNA"/>
</dbReference>
<dbReference type="Gene3D" id="3.30.40.10">
    <property type="entry name" value="Zinc/RING finger domain, C3HC4 (zinc finger)"/>
    <property type="match status" value="1"/>
</dbReference>
<evidence type="ECO:0000259" key="4">
    <source>
        <dbReference type="PROSITE" id="PS50089"/>
    </source>
</evidence>
<feature type="domain" description="RING-type" evidence="4">
    <location>
        <begin position="158"/>
        <end position="193"/>
    </location>
</feature>
<dbReference type="SUPFAM" id="SSF57850">
    <property type="entry name" value="RING/U-box"/>
    <property type="match status" value="1"/>
</dbReference>